<name>A0ABN8XI56_RANTA</name>
<reference evidence="1" key="1">
    <citation type="submission" date="2023-04" db="EMBL/GenBank/DDBJ databases">
        <authorList>
            <consortium name="ELIXIR-Norway"/>
        </authorList>
    </citation>
    <scope>NUCLEOTIDE SEQUENCE [LARGE SCALE GENOMIC DNA]</scope>
</reference>
<gene>
    <name evidence="1" type="ORF">MRATA1EN1_LOCUS30696</name>
</gene>
<accession>A0ABN8XI56</accession>
<evidence type="ECO:0000313" key="1">
    <source>
        <dbReference type="EMBL" id="CAI9149078.1"/>
    </source>
</evidence>
<organism evidence="1 2">
    <name type="scientific">Rangifer tarandus platyrhynchus</name>
    <name type="common">Svalbard reindeer</name>
    <dbReference type="NCBI Taxonomy" id="3082113"/>
    <lineage>
        <taxon>Eukaryota</taxon>
        <taxon>Metazoa</taxon>
        <taxon>Chordata</taxon>
        <taxon>Craniata</taxon>
        <taxon>Vertebrata</taxon>
        <taxon>Euteleostomi</taxon>
        <taxon>Mammalia</taxon>
        <taxon>Eutheria</taxon>
        <taxon>Laurasiatheria</taxon>
        <taxon>Artiodactyla</taxon>
        <taxon>Ruminantia</taxon>
        <taxon>Pecora</taxon>
        <taxon>Cervidae</taxon>
        <taxon>Odocoileinae</taxon>
        <taxon>Rangifer</taxon>
    </lineage>
</organism>
<proteinExistence type="predicted"/>
<protein>
    <submittedName>
        <fullName evidence="1">Uncharacterized protein</fullName>
    </submittedName>
</protein>
<keyword evidence="2" id="KW-1185">Reference proteome</keyword>
<evidence type="ECO:0000313" key="2">
    <source>
        <dbReference type="Proteomes" id="UP001176941"/>
    </source>
</evidence>
<dbReference type="EMBL" id="CATKSN020000120">
    <property type="protein sequence ID" value="CAI9149078.1"/>
    <property type="molecule type" value="Genomic_DNA"/>
</dbReference>
<sequence>MTLSCESILSVSERHVLGIVTRSVESRTGPSIRATQIRSRRAAACQSVRLGSSQLAASESGLTRILGYRYERVFVVMVTDWQRVRMLRGGTDTCRRFVSRTALQQRRFRYGAAQNASTSRTRTP</sequence>
<dbReference type="Proteomes" id="UP001176941">
    <property type="component" value="Unassembled WGS sequence"/>
</dbReference>
<comment type="caution">
    <text evidence="1">The sequence shown here is derived from an EMBL/GenBank/DDBJ whole genome shotgun (WGS) entry which is preliminary data.</text>
</comment>